<dbReference type="Gene3D" id="3.40.50.300">
    <property type="entry name" value="P-loop containing nucleotide triphosphate hydrolases"/>
    <property type="match status" value="1"/>
</dbReference>
<reference evidence="1" key="1">
    <citation type="journal article" date="2021" name="Proc. Natl. Acad. Sci. U.S.A.">
        <title>A Catalog of Tens of Thousands of Viruses from Human Metagenomes Reveals Hidden Associations with Chronic Diseases.</title>
        <authorList>
            <person name="Tisza M.J."/>
            <person name="Buck C.B."/>
        </authorList>
    </citation>
    <scope>NUCLEOTIDE SEQUENCE</scope>
    <source>
        <strain evidence="1">CtelJ1</strain>
    </source>
</reference>
<keyword evidence="1" id="KW-0347">Helicase</keyword>
<dbReference type="InterPro" id="IPR027417">
    <property type="entry name" value="P-loop_NTPase"/>
</dbReference>
<sequence length="420" mass="48804">MGELVHRIIGNLEQRRQRVLNGEINCIPSPLSRFRCDFPGVEQGKFYLVSGSSKGGKTQITSFLFLFNSVLYAYQHPEKADLTVFYFPLEETPEAITLRFMSFLLYILSGGKLVVSSTDLKSVDERNPLDESVLKELNSERYQRILDFFETHVHFYQEKNPTGIFLKVKSYAEQHGTTHYKEMKFNRDNGKEETAQVFDYYVPDNPNEYVLIITDHVSLLSTERGGSLKEAIDTFSTYMVTLRNRYNYTPIVVQQQNIETIGLDAFKANKIRPTLAGLADSKNTGKDCTVMLGITNPFAFEIPTWDKYDITRLRDSARFLEIVLNREGQSNCRIGLYFNGASNYFEELPPPNDKERLNAIYNRIDALEKEKLSICCMSYCSPNNKDTRERNGKRKYNTWYYRYRKKHKHSWTGSQRNSYN</sequence>
<keyword evidence="1" id="KW-0378">Hydrolase</keyword>
<organism evidence="1">
    <name type="scientific">CrAss-like virus sp. ctelJ1</name>
    <dbReference type="NCBI Taxonomy" id="2825838"/>
    <lineage>
        <taxon>Viruses</taxon>
        <taxon>Duplodnaviria</taxon>
        <taxon>Heunggongvirae</taxon>
        <taxon>Uroviricota</taxon>
        <taxon>Caudoviricetes</taxon>
        <taxon>Crassvirales</taxon>
    </lineage>
</organism>
<proteinExistence type="predicted"/>
<accession>A0A8S5V2A9</accession>
<evidence type="ECO:0000313" key="1">
    <source>
        <dbReference type="EMBL" id="DAG00880.1"/>
    </source>
</evidence>
<dbReference type="EMBL" id="BK016184">
    <property type="protein sequence ID" value="DAG00880.1"/>
    <property type="molecule type" value="Genomic_DNA"/>
</dbReference>
<keyword evidence="1" id="KW-0067">ATP-binding</keyword>
<dbReference type="SUPFAM" id="SSF52540">
    <property type="entry name" value="P-loop containing nucleoside triphosphate hydrolases"/>
    <property type="match status" value="1"/>
</dbReference>
<dbReference type="GO" id="GO:0004386">
    <property type="term" value="F:helicase activity"/>
    <property type="evidence" value="ECO:0007669"/>
    <property type="project" value="UniProtKB-KW"/>
</dbReference>
<protein>
    <submittedName>
        <fullName evidence="1">Helicase ATPase</fullName>
    </submittedName>
</protein>
<name>A0A8S5V2A9_9CAUD</name>
<keyword evidence="1" id="KW-0547">Nucleotide-binding</keyword>